<dbReference type="Proteomes" id="UP000015106">
    <property type="component" value="Chromosome 5"/>
</dbReference>
<evidence type="ECO:0000313" key="2">
    <source>
        <dbReference type="EnsemblPlants" id="TuG1812G0500002105.01.T01.cds374855"/>
    </source>
</evidence>
<reference evidence="2" key="2">
    <citation type="submission" date="2018-03" db="EMBL/GenBank/DDBJ databases">
        <title>The Triticum urartu genome reveals the dynamic nature of wheat genome evolution.</title>
        <authorList>
            <person name="Ling H."/>
            <person name="Ma B."/>
            <person name="Shi X."/>
            <person name="Liu H."/>
            <person name="Dong L."/>
            <person name="Sun H."/>
            <person name="Cao Y."/>
            <person name="Gao Q."/>
            <person name="Zheng S."/>
            <person name="Li Y."/>
            <person name="Yu Y."/>
            <person name="Du H."/>
            <person name="Qi M."/>
            <person name="Li Y."/>
            <person name="Yu H."/>
            <person name="Cui Y."/>
            <person name="Wang N."/>
            <person name="Chen C."/>
            <person name="Wu H."/>
            <person name="Zhao Y."/>
            <person name="Zhang J."/>
            <person name="Li Y."/>
            <person name="Zhou W."/>
            <person name="Zhang B."/>
            <person name="Hu W."/>
            <person name="Eijk M."/>
            <person name="Tang J."/>
            <person name="Witsenboer H."/>
            <person name="Zhao S."/>
            <person name="Li Z."/>
            <person name="Zhang A."/>
            <person name="Wang D."/>
            <person name="Liang C."/>
        </authorList>
    </citation>
    <scope>NUCLEOTIDE SEQUENCE [LARGE SCALE GENOMIC DNA]</scope>
    <source>
        <strain evidence="2">cv. G1812</strain>
    </source>
</reference>
<reference evidence="2" key="3">
    <citation type="submission" date="2022-06" db="UniProtKB">
        <authorList>
            <consortium name="EnsemblPlants"/>
        </authorList>
    </citation>
    <scope>IDENTIFICATION</scope>
</reference>
<organism evidence="2 3">
    <name type="scientific">Triticum urartu</name>
    <name type="common">Red wild einkorn</name>
    <name type="synonym">Crithodium urartu</name>
    <dbReference type="NCBI Taxonomy" id="4572"/>
    <lineage>
        <taxon>Eukaryota</taxon>
        <taxon>Viridiplantae</taxon>
        <taxon>Streptophyta</taxon>
        <taxon>Embryophyta</taxon>
        <taxon>Tracheophyta</taxon>
        <taxon>Spermatophyta</taxon>
        <taxon>Magnoliopsida</taxon>
        <taxon>Liliopsida</taxon>
        <taxon>Poales</taxon>
        <taxon>Poaceae</taxon>
        <taxon>BOP clade</taxon>
        <taxon>Pooideae</taxon>
        <taxon>Triticodae</taxon>
        <taxon>Triticeae</taxon>
        <taxon>Triticinae</taxon>
        <taxon>Triticum</taxon>
    </lineage>
</organism>
<feature type="compositionally biased region" description="Low complexity" evidence="1">
    <location>
        <begin position="23"/>
        <end position="38"/>
    </location>
</feature>
<reference evidence="3" key="1">
    <citation type="journal article" date="2013" name="Nature">
        <title>Draft genome of the wheat A-genome progenitor Triticum urartu.</title>
        <authorList>
            <person name="Ling H.Q."/>
            <person name="Zhao S."/>
            <person name="Liu D."/>
            <person name="Wang J."/>
            <person name="Sun H."/>
            <person name="Zhang C."/>
            <person name="Fan H."/>
            <person name="Li D."/>
            <person name="Dong L."/>
            <person name="Tao Y."/>
            <person name="Gao C."/>
            <person name="Wu H."/>
            <person name="Li Y."/>
            <person name="Cui Y."/>
            <person name="Guo X."/>
            <person name="Zheng S."/>
            <person name="Wang B."/>
            <person name="Yu K."/>
            <person name="Liang Q."/>
            <person name="Yang W."/>
            <person name="Lou X."/>
            <person name="Chen J."/>
            <person name="Feng M."/>
            <person name="Jian J."/>
            <person name="Zhang X."/>
            <person name="Luo G."/>
            <person name="Jiang Y."/>
            <person name="Liu J."/>
            <person name="Wang Z."/>
            <person name="Sha Y."/>
            <person name="Zhang B."/>
            <person name="Wu H."/>
            <person name="Tang D."/>
            <person name="Shen Q."/>
            <person name="Xue P."/>
            <person name="Zou S."/>
            <person name="Wang X."/>
            <person name="Liu X."/>
            <person name="Wang F."/>
            <person name="Yang Y."/>
            <person name="An X."/>
            <person name="Dong Z."/>
            <person name="Zhang K."/>
            <person name="Zhang X."/>
            <person name="Luo M.C."/>
            <person name="Dvorak J."/>
            <person name="Tong Y."/>
            <person name="Wang J."/>
            <person name="Yang H."/>
            <person name="Li Z."/>
            <person name="Wang D."/>
            <person name="Zhang A."/>
            <person name="Wang J."/>
        </authorList>
    </citation>
    <scope>NUCLEOTIDE SEQUENCE</scope>
    <source>
        <strain evidence="3">cv. G1812</strain>
    </source>
</reference>
<feature type="region of interest" description="Disordered" evidence="1">
    <location>
        <begin position="13"/>
        <end position="42"/>
    </location>
</feature>
<dbReference type="AlphaFoldDB" id="A0A8R7QBV9"/>
<proteinExistence type="predicted"/>
<keyword evidence="3" id="KW-1185">Reference proteome</keyword>
<evidence type="ECO:0000256" key="1">
    <source>
        <dbReference type="SAM" id="MobiDB-lite"/>
    </source>
</evidence>
<feature type="region of interest" description="Disordered" evidence="1">
    <location>
        <begin position="58"/>
        <end position="142"/>
    </location>
</feature>
<dbReference type="EnsemblPlants" id="TuG1812G0500002105.01.T01">
    <property type="protein sequence ID" value="TuG1812G0500002105.01.T01.cds374855"/>
    <property type="gene ID" value="TuG1812G0500002105.01"/>
</dbReference>
<feature type="compositionally biased region" description="Low complexity" evidence="1">
    <location>
        <begin position="121"/>
        <end position="142"/>
    </location>
</feature>
<protein>
    <submittedName>
        <fullName evidence="2">Uncharacterized protein</fullName>
    </submittedName>
</protein>
<evidence type="ECO:0000313" key="3">
    <source>
        <dbReference type="Proteomes" id="UP000015106"/>
    </source>
</evidence>
<name>A0A8R7QBV9_TRIUA</name>
<gene>
    <name evidence="2" type="primary">LOC125509071</name>
</gene>
<dbReference type="Gramene" id="TuG1812G0500002105.01.T01">
    <property type="protein sequence ID" value="TuG1812G0500002105.01.T01.cds374855"/>
    <property type="gene ID" value="TuG1812G0500002105.01"/>
</dbReference>
<sequence>MRRGRCRLRIACSRRHPRTTGGASAAAPRPLSSASHHAWPLPSPLAVLAPHSLTAWIRPPEGNLAPPPQPTAENRRGRSCHVRTTAPPHGKQPSRPSAAPSKYPILLTASSSSPDELVAASSELSSSSSPSPSESDSSSPEE</sequence>
<accession>A0A8R7QBV9</accession>